<evidence type="ECO:0000256" key="2">
    <source>
        <dbReference type="ARBA" id="ARBA00023002"/>
    </source>
</evidence>
<dbReference type="SUPFAM" id="SSF51735">
    <property type="entry name" value="NAD(P)-binding Rossmann-fold domains"/>
    <property type="match status" value="1"/>
</dbReference>
<sequence>MKVQGSIVFITGANRGLGLAFARQARALGAAKVYAGMRKVEGFDESGLIPVQIDVTDPQSVAAAVLQAADVTLLVNNAGIGGSVRDALDDHVEEVSRAVFEVNYHGVVRVSQSFAPILARSEEAGIINILSNASWLPVPFLTPYGVSKAAAWSYTNHLRLALKQQGTRVVALHVGYVDTDLTAGLNLPKSNPDDVARIGFVGLEEGRLEVLVDEKGQRLKHSLSSNLPGYVEPDPYY</sequence>
<dbReference type="PANTHER" id="PTHR44169">
    <property type="entry name" value="NADPH-DEPENDENT 1-ACYLDIHYDROXYACETONE PHOSPHATE REDUCTASE"/>
    <property type="match status" value="1"/>
</dbReference>
<accession>A0A838L6N0</accession>
<evidence type="ECO:0000256" key="3">
    <source>
        <dbReference type="RuleBase" id="RU000363"/>
    </source>
</evidence>
<organism evidence="4 5">
    <name type="scientific">Sphingomonas chungangi</name>
    <dbReference type="NCBI Taxonomy" id="2683589"/>
    <lineage>
        <taxon>Bacteria</taxon>
        <taxon>Pseudomonadati</taxon>
        <taxon>Pseudomonadota</taxon>
        <taxon>Alphaproteobacteria</taxon>
        <taxon>Sphingomonadales</taxon>
        <taxon>Sphingomonadaceae</taxon>
        <taxon>Sphingomonas</taxon>
    </lineage>
</organism>
<proteinExistence type="inferred from homology"/>
<dbReference type="Proteomes" id="UP000570166">
    <property type="component" value="Unassembled WGS sequence"/>
</dbReference>
<dbReference type="PANTHER" id="PTHR44169:SF6">
    <property type="entry name" value="NADPH-DEPENDENT 1-ACYLDIHYDROXYACETONE PHOSPHATE REDUCTASE"/>
    <property type="match status" value="1"/>
</dbReference>
<dbReference type="PROSITE" id="PS00061">
    <property type="entry name" value="ADH_SHORT"/>
    <property type="match status" value="1"/>
</dbReference>
<dbReference type="PRINTS" id="PR00080">
    <property type="entry name" value="SDRFAMILY"/>
</dbReference>
<dbReference type="PRINTS" id="PR00081">
    <property type="entry name" value="GDHRDH"/>
</dbReference>
<dbReference type="InterPro" id="IPR002347">
    <property type="entry name" value="SDR_fam"/>
</dbReference>
<dbReference type="Gene3D" id="3.40.50.720">
    <property type="entry name" value="NAD(P)-binding Rossmann-like Domain"/>
    <property type="match status" value="1"/>
</dbReference>
<dbReference type="Pfam" id="PF00106">
    <property type="entry name" value="adh_short"/>
    <property type="match status" value="1"/>
</dbReference>
<evidence type="ECO:0000313" key="4">
    <source>
        <dbReference type="EMBL" id="MBA2934590.1"/>
    </source>
</evidence>
<evidence type="ECO:0000256" key="1">
    <source>
        <dbReference type="ARBA" id="ARBA00006484"/>
    </source>
</evidence>
<dbReference type="RefSeq" id="WP_160366056.1">
    <property type="nucleotide sequence ID" value="NZ_JACEIB010000006.1"/>
</dbReference>
<dbReference type="GO" id="GO:0016491">
    <property type="term" value="F:oxidoreductase activity"/>
    <property type="evidence" value="ECO:0007669"/>
    <property type="project" value="UniProtKB-KW"/>
</dbReference>
<gene>
    <name evidence="4" type="ORF">HZF05_10835</name>
</gene>
<comment type="caution">
    <text evidence="4">The sequence shown here is derived from an EMBL/GenBank/DDBJ whole genome shotgun (WGS) entry which is preliminary data.</text>
</comment>
<dbReference type="AlphaFoldDB" id="A0A838L6N0"/>
<dbReference type="InterPro" id="IPR020904">
    <property type="entry name" value="Sc_DH/Rdtase_CS"/>
</dbReference>
<reference evidence="4 5" key="1">
    <citation type="submission" date="2020-07" db="EMBL/GenBank/DDBJ databases">
        <authorList>
            <person name="Sun Q."/>
        </authorList>
    </citation>
    <scope>NUCLEOTIDE SEQUENCE [LARGE SCALE GENOMIC DNA]</scope>
    <source>
        <strain evidence="4 5">CGMCC 1.13654</strain>
    </source>
</reference>
<evidence type="ECO:0000313" key="5">
    <source>
        <dbReference type="Proteomes" id="UP000570166"/>
    </source>
</evidence>
<dbReference type="NCBIfam" id="NF006119">
    <property type="entry name" value="PRK08264.1-5"/>
    <property type="match status" value="1"/>
</dbReference>
<protein>
    <submittedName>
        <fullName evidence="4">SDR family oxidoreductase</fullName>
    </submittedName>
</protein>
<comment type="similarity">
    <text evidence="1 3">Belongs to the short-chain dehydrogenases/reductases (SDR) family.</text>
</comment>
<keyword evidence="5" id="KW-1185">Reference proteome</keyword>
<dbReference type="InterPro" id="IPR036291">
    <property type="entry name" value="NAD(P)-bd_dom_sf"/>
</dbReference>
<keyword evidence="2" id="KW-0560">Oxidoreductase</keyword>
<dbReference type="EMBL" id="JACEIB010000006">
    <property type="protein sequence ID" value="MBA2934590.1"/>
    <property type="molecule type" value="Genomic_DNA"/>
</dbReference>
<name>A0A838L6N0_9SPHN</name>